<dbReference type="AlphaFoldDB" id="A0A2P2P497"/>
<keyword evidence="1" id="KW-0732">Signal</keyword>
<feature type="chain" id="PRO_5015166564" evidence="1">
    <location>
        <begin position="19"/>
        <end position="45"/>
    </location>
</feature>
<evidence type="ECO:0000256" key="1">
    <source>
        <dbReference type="SAM" id="SignalP"/>
    </source>
</evidence>
<organism evidence="2">
    <name type="scientific">Rhizophora mucronata</name>
    <name type="common">Asiatic mangrove</name>
    <dbReference type="NCBI Taxonomy" id="61149"/>
    <lineage>
        <taxon>Eukaryota</taxon>
        <taxon>Viridiplantae</taxon>
        <taxon>Streptophyta</taxon>
        <taxon>Embryophyta</taxon>
        <taxon>Tracheophyta</taxon>
        <taxon>Spermatophyta</taxon>
        <taxon>Magnoliopsida</taxon>
        <taxon>eudicotyledons</taxon>
        <taxon>Gunneridae</taxon>
        <taxon>Pentapetalae</taxon>
        <taxon>rosids</taxon>
        <taxon>fabids</taxon>
        <taxon>Malpighiales</taxon>
        <taxon>Rhizophoraceae</taxon>
        <taxon>Rhizophora</taxon>
    </lineage>
</organism>
<evidence type="ECO:0000313" key="2">
    <source>
        <dbReference type="EMBL" id="MBX49451.1"/>
    </source>
</evidence>
<accession>A0A2P2P497</accession>
<feature type="signal peptide" evidence="1">
    <location>
        <begin position="1"/>
        <end position="18"/>
    </location>
</feature>
<dbReference type="EMBL" id="GGEC01068967">
    <property type="protein sequence ID" value="MBX49451.1"/>
    <property type="molecule type" value="Transcribed_RNA"/>
</dbReference>
<sequence>MVGLLYFLFCLSVQTVQFQALMQGHKVASSVMFLRTKKIVFYSNA</sequence>
<reference evidence="2" key="1">
    <citation type="submission" date="2018-02" db="EMBL/GenBank/DDBJ databases">
        <title>Rhizophora mucronata_Transcriptome.</title>
        <authorList>
            <person name="Meera S.P."/>
            <person name="Sreeshan A."/>
            <person name="Augustine A."/>
        </authorList>
    </citation>
    <scope>NUCLEOTIDE SEQUENCE</scope>
    <source>
        <tissue evidence="2">Leaf</tissue>
    </source>
</reference>
<protein>
    <submittedName>
        <fullName evidence="2">Uncharacterized protein</fullName>
    </submittedName>
</protein>
<proteinExistence type="predicted"/>
<name>A0A2P2P497_RHIMU</name>